<evidence type="ECO:0000313" key="3">
    <source>
        <dbReference type="Proteomes" id="UP000440694"/>
    </source>
</evidence>
<dbReference type="EMBL" id="WMBQ01000001">
    <property type="protein sequence ID" value="MTD93343.1"/>
    <property type="molecule type" value="Genomic_DNA"/>
</dbReference>
<keyword evidence="1" id="KW-0732">Signal</keyword>
<feature type="chain" id="PRO_5026071237" evidence="1">
    <location>
        <begin position="27"/>
        <end position="472"/>
    </location>
</feature>
<dbReference type="RefSeq" id="WP_154737891.1">
    <property type="nucleotide sequence ID" value="NZ_WMBQ01000001.1"/>
</dbReference>
<dbReference type="Gene3D" id="2.40.160.10">
    <property type="entry name" value="Porin"/>
    <property type="match status" value="1"/>
</dbReference>
<organism evidence="2 3">
    <name type="scientific">Hyphomicrobium album</name>
    <dbReference type="NCBI Taxonomy" id="2665159"/>
    <lineage>
        <taxon>Bacteria</taxon>
        <taxon>Pseudomonadati</taxon>
        <taxon>Pseudomonadota</taxon>
        <taxon>Alphaproteobacteria</taxon>
        <taxon>Hyphomicrobiales</taxon>
        <taxon>Hyphomicrobiaceae</taxon>
        <taxon>Hyphomicrobium</taxon>
    </lineage>
</organism>
<reference evidence="2 3" key="1">
    <citation type="submission" date="2019-11" db="EMBL/GenBank/DDBJ databases">
        <title>Identification of a novel strain.</title>
        <authorList>
            <person name="Xu Q."/>
            <person name="Wang G."/>
        </authorList>
    </citation>
    <scope>NUCLEOTIDE SEQUENCE [LARGE SCALE GENOMIC DNA]</scope>
    <source>
        <strain evidence="3">xq</strain>
    </source>
</reference>
<proteinExistence type="predicted"/>
<name>A0A6I3KG31_9HYPH</name>
<dbReference type="SUPFAM" id="SSF56935">
    <property type="entry name" value="Porins"/>
    <property type="match status" value="1"/>
</dbReference>
<dbReference type="InterPro" id="IPR023614">
    <property type="entry name" value="Porin_dom_sf"/>
</dbReference>
<protein>
    <submittedName>
        <fullName evidence="2">Porin</fullName>
    </submittedName>
</protein>
<evidence type="ECO:0000256" key="1">
    <source>
        <dbReference type="SAM" id="SignalP"/>
    </source>
</evidence>
<comment type="caution">
    <text evidence="2">The sequence shown here is derived from an EMBL/GenBank/DDBJ whole genome shotgun (WGS) entry which is preliminary data.</text>
</comment>
<evidence type="ECO:0000313" key="2">
    <source>
        <dbReference type="EMBL" id="MTD93343.1"/>
    </source>
</evidence>
<dbReference type="Proteomes" id="UP000440694">
    <property type="component" value="Unassembled WGS sequence"/>
</dbReference>
<sequence>MKKSSLSALVAAGLLAGGLSAGSASAADLGGNCCADLEERIAELEATTARKGNRKVSLTVSGWVGEQVMYWDDGVETNTYVTGLGSTLASHFKFTGQATISPGWSAGYVIHVEAMDSDSLTINQFSQHNASALGANGAYAVQLLQSYWFIKSDHLGKLGVGLQSSASDNAAILVDGSGSLVPANWVMFDYNGFLLRNSGSQTISALNWQQVGGFCFGGGGAGGDCFGAPRDSIRYDSPTFGGFSVSASWGEDDFWDVAARYSGEYNGFKLAAAAAYSQWSQDFFTGSTAVPPGVFGNTGPGFIQAGDGRWIDYFQVGAYVEHVPTGLWLYGAYGHVDPDGVTAPSLGINGAVAAGGLDRAGGDTYYIKGGLRERWHPLGHTVLYGEYEKFDGANSDFLANALISASSTLWGLGVVQEIDAAAMSLWVSYRHISADFSGVGCASAVQTGAVGLDVGCATDDFQYVKAGALINF</sequence>
<accession>A0A6I3KG31</accession>
<dbReference type="AlphaFoldDB" id="A0A6I3KG31"/>
<keyword evidence="3" id="KW-1185">Reference proteome</keyword>
<feature type="signal peptide" evidence="1">
    <location>
        <begin position="1"/>
        <end position="26"/>
    </location>
</feature>
<gene>
    <name evidence="2" type="ORF">GIW81_03215</name>
</gene>